<evidence type="ECO:0000313" key="2">
    <source>
        <dbReference type="EMBL" id="GAA1688318.1"/>
    </source>
</evidence>
<gene>
    <name evidence="2" type="ORF">GCM10009765_42220</name>
</gene>
<reference evidence="3" key="1">
    <citation type="journal article" date="2019" name="Int. J. Syst. Evol. Microbiol.">
        <title>The Global Catalogue of Microorganisms (GCM) 10K type strain sequencing project: providing services to taxonomists for standard genome sequencing and annotation.</title>
        <authorList>
            <consortium name="The Broad Institute Genomics Platform"/>
            <consortium name="The Broad Institute Genome Sequencing Center for Infectious Disease"/>
            <person name="Wu L."/>
            <person name="Ma J."/>
        </authorList>
    </citation>
    <scope>NUCLEOTIDE SEQUENCE [LARGE SCALE GENOMIC DNA]</scope>
    <source>
        <strain evidence="3">JCM 14718</strain>
    </source>
</reference>
<feature type="signal peptide" evidence="1">
    <location>
        <begin position="1"/>
        <end position="28"/>
    </location>
</feature>
<dbReference type="Proteomes" id="UP001500618">
    <property type="component" value="Unassembled WGS sequence"/>
</dbReference>
<keyword evidence="3" id="KW-1185">Reference proteome</keyword>
<dbReference type="RefSeq" id="WP_279581130.1">
    <property type="nucleotide sequence ID" value="NZ_BAAANY010000015.1"/>
</dbReference>
<accession>A0ABP4THX8</accession>
<comment type="caution">
    <text evidence="2">The sequence shown here is derived from an EMBL/GenBank/DDBJ whole genome shotgun (WGS) entry which is preliminary data.</text>
</comment>
<organism evidence="2 3">
    <name type="scientific">Fodinicola feengrottensis</name>
    <dbReference type="NCBI Taxonomy" id="435914"/>
    <lineage>
        <taxon>Bacteria</taxon>
        <taxon>Bacillati</taxon>
        <taxon>Actinomycetota</taxon>
        <taxon>Actinomycetes</taxon>
        <taxon>Mycobacteriales</taxon>
        <taxon>Fodinicola</taxon>
    </lineage>
</organism>
<feature type="chain" id="PRO_5046414307" evidence="1">
    <location>
        <begin position="29"/>
        <end position="130"/>
    </location>
</feature>
<proteinExistence type="predicted"/>
<sequence>MISEWVRRAGMVTAGLAMVAAAPAAASAATLQPAASVFCASVRDCQGLPQHVDAGNYYLDYDITNDTKTPAEATARLAVGFSICLTVAPIEIPARGHASGTIGCELPAGDAQLSATSNQASDISLDWRHQ</sequence>
<keyword evidence="1" id="KW-0732">Signal</keyword>
<evidence type="ECO:0000313" key="3">
    <source>
        <dbReference type="Proteomes" id="UP001500618"/>
    </source>
</evidence>
<protein>
    <submittedName>
        <fullName evidence="2">Uncharacterized protein</fullName>
    </submittedName>
</protein>
<dbReference type="EMBL" id="BAAANY010000015">
    <property type="protein sequence ID" value="GAA1688318.1"/>
    <property type="molecule type" value="Genomic_DNA"/>
</dbReference>
<name>A0ABP4THX8_9ACTN</name>
<evidence type="ECO:0000256" key="1">
    <source>
        <dbReference type="SAM" id="SignalP"/>
    </source>
</evidence>